<comment type="subcellular location">
    <subcellularLocation>
        <location evidence="1">Secreted</location>
        <location evidence="1">Extracellular space</location>
        <location evidence="1">Apoplast</location>
    </subcellularLocation>
</comment>
<dbReference type="PANTHER" id="PTHR33348:SF40">
    <property type="entry name" value="PRECURSOR OF CEP3"/>
    <property type="match status" value="1"/>
</dbReference>
<comment type="caution">
    <text evidence="10">The sequence shown here is derived from an EMBL/GenBank/DDBJ whole genome shotgun (WGS) entry which is preliminary data.</text>
</comment>
<feature type="region of interest" description="Disordered" evidence="8">
    <location>
        <begin position="59"/>
        <end position="106"/>
    </location>
</feature>
<dbReference type="AlphaFoldDB" id="A0AAV1WR23"/>
<dbReference type="GO" id="GO:0005179">
    <property type="term" value="F:hormone activity"/>
    <property type="evidence" value="ECO:0007669"/>
    <property type="project" value="UniProtKB-KW"/>
</dbReference>
<dbReference type="GO" id="GO:1901371">
    <property type="term" value="P:regulation of leaf morphogenesis"/>
    <property type="evidence" value="ECO:0007669"/>
    <property type="project" value="TreeGrafter"/>
</dbReference>
<evidence type="ECO:0000256" key="1">
    <source>
        <dbReference type="ARBA" id="ARBA00004271"/>
    </source>
</evidence>
<evidence type="ECO:0008006" key="12">
    <source>
        <dbReference type="Google" id="ProtNLM"/>
    </source>
</evidence>
<evidence type="ECO:0000256" key="4">
    <source>
        <dbReference type="ARBA" id="ARBA00022525"/>
    </source>
</evidence>
<feature type="chain" id="PRO_5043438432" description="Encoded peptide" evidence="9">
    <location>
        <begin position="22"/>
        <end position="106"/>
    </location>
</feature>
<keyword evidence="3" id="KW-0052">Apoplast</keyword>
<keyword evidence="5" id="KW-0372">Hormone</keyword>
<proteinExistence type="inferred from homology"/>
<dbReference type="EMBL" id="CAXHTB010000009">
    <property type="protein sequence ID" value="CAL0311542.1"/>
    <property type="molecule type" value="Genomic_DNA"/>
</dbReference>
<evidence type="ECO:0000256" key="5">
    <source>
        <dbReference type="ARBA" id="ARBA00022702"/>
    </source>
</evidence>
<evidence type="ECO:0000256" key="7">
    <source>
        <dbReference type="ARBA" id="ARBA00023278"/>
    </source>
</evidence>
<dbReference type="GO" id="GO:0048364">
    <property type="term" value="P:root development"/>
    <property type="evidence" value="ECO:0007669"/>
    <property type="project" value="InterPro"/>
</dbReference>
<sequence>MAQNKLFFSLILFALIILCQGFQSIEGRYLKSDQGIQKLMESEHQDNVHGGISTSAPILINVSPPKLPSEANGATTVVPPPPGHGVDDFRPTEPGHSPGVGHSVHN</sequence>
<gene>
    <name evidence="10" type="ORF">LLUT_LOCUS12602</name>
</gene>
<keyword evidence="7" id="KW-0379">Hydroxylation</keyword>
<protein>
    <recommendedName>
        <fullName evidence="12">Encoded peptide</fullName>
    </recommendedName>
</protein>
<name>A0AAV1WR23_LUPLU</name>
<dbReference type="InterPro" id="IPR033250">
    <property type="entry name" value="CEP"/>
</dbReference>
<comment type="similarity">
    <text evidence="2">Belongs to the C-terminally encoded plant signaling peptide (CEP) family.</text>
</comment>
<dbReference type="GO" id="GO:0048046">
    <property type="term" value="C:apoplast"/>
    <property type="evidence" value="ECO:0007669"/>
    <property type="project" value="UniProtKB-SubCell"/>
</dbReference>
<keyword evidence="11" id="KW-1185">Reference proteome</keyword>
<evidence type="ECO:0000313" key="11">
    <source>
        <dbReference type="Proteomes" id="UP001497480"/>
    </source>
</evidence>
<dbReference type="GO" id="GO:1902025">
    <property type="term" value="P:nitrate import"/>
    <property type="evidence" value="ECO:0007669"/>
    <property type="project" value="TreeGrafter"/>
</dbReference>
<evidence type="ECO:0000256" key="8">
    <source>
        <dbReference type="SAM" id="MobiDB-lite"/>
    </source>
</evidence>
<evidence type="ECO:0000256" key="6">
    <source>
        <dbReference type="ARBA" id="ARBA00022729"/>
    </source>
</evidence>
<organism evidence="10 11">
    <name type="scientific">Lupinus luteus</name>
    <name type="common">European yellow lupine</name>
    <dbReference type="NCBI Taxonomy" id="3873"/>
    <lineage>
        <taxon>Eukaryota</taxon>
        <taxon>Viridiplantae</taxon>
        <taxon>Streptophyta</taxon>
        <taxon>Embryophyta</taxon>
        <taxon>Tracheophyta</taxon>
        <taxon>Spermatophyta</taxon>
        <taxon>Magnoliopsida</taxon>
        <taxon>eudicotyledons</taxon>
        <taxon>Gunneridae</taxon>
        <taxon>Pentapetalae</taxon>
        <taxon>rosids</taxon>
        <taxon>fabids</taxon>
        <taxon>Fabales</taxon>
        <taxon>Fabaceae</taxon>
        <taxon>Papilionoideae</taxon>
        <taxon>50 kb inversion clade</taxon>
        <taxon>genistoids sensu lato</taxon>
        <taxon>core genistoids</taxon>
        <taxon>Genisteae</taxon>
        <taxon>Lupinus</taxon>
    </lineage>
</organism>
<evidence type="ECO:0000256" key="2">
    <source>
        <dbReference type="ARBA" id="ARBA00008963"/>
    </source>
</evidence>
<keyword evidence="6 9" id="KW-0732">Signal</keyword>
<evidence type="ECO:0000256" key="3">
    <source>
        <dbReference type="ARBA" id="ARBA00022523"/>
    </source>
</evidence>
<dbReference type="PANTHER" id="PTHR33348">
    <property type="entry name" value="PRECURSOR OF CEP5"/>
    <property type="match status" value="1"/>
</dbReference>
<dbReference type="GO" id="GO:0006995">
    <property type="term" value="P:cellular response to nitrogen starvation"/>
    <property type="evidence" value="ECO:0007669"/>
    <property type="project" value="UniProtKB-ARBA"/>
</dbReference>
<accession>A0AAV1WR23</accession>
<dbReference type="Proteomes" id="UP001497480">
    <property type="component" value="Unassembled WGS sequence"/>
</dbReference>
<evidence type="ECO:0000256" key="9">
    <source>
        <dbReference type="SAM" id="SignalP"/>
    </source>
</evidence>
<dbReference type="GO" id="GO:2000280">
    <property type="term" value="P:regulation of root development"/>
    <property type="evidence" value="ECO:0007669"/>
    <property type="project" value="TreeGrafter"/>
</dbReference>
<evidence type="ECO:0000313" key="10">
    <source>
        <dbReference type="EMBL" id="CAL0311542.1"/>
    </source>
</evidence>
<reference evidence="10 11" key="1">
    <citation type="submission" date="2024-03" db="EMBL/GenBank/DDBJ databases">
        <authorList>
            <person name="Martinez-Hernandez J."/>
        </authorList>
    </citation>
    <scope>NUCLEOTIDE SEQUENCE [LARGE SCALE GENOMIC DNA]</scope>
</reference>
<feature type="signal peptide" evidence="9">
    <location>
        <begin position="1"/>
        <end position="21"/>
    </location>
</feature>
<keyword evidence="4" id="KW-0964">Secreted</keyword>